<gene>
    <name evidence="2" type="ORF">METZ01_LOCUS187777</name>
</gene>
<accession>A0A382DBC1</accession>
<evidence type="ECO:0000259" key="1">
    <source>
        <dbReference type="Pfam" id="PF02627"/>
    </source>
</evidence>
<organism evidence="2">
    <name type="scientific">marine metagenome</name>
    <dbReference type="NCBI Taxonomy" id="408172"/>
    <lineage>
        <taxon>unclassified sequences</taxon>
        <taxon>metagenomes</taxon>
        <taxon>ecological metagenomes</taxon>
    </lineage>
</organism>
<evidence type="ECO:0000313" key="2">
    <source>
        <dbReference type="EMBL" id="SVB34923.1"/>
    </source>
</evidence>
<dbReference type="InterPro" id="IPR029032">
    <property type="entry name" value="AhpD-like"/>
</dbReference>
<dbReference type="GO" id="GO:0051920">
    <property type="term" value="F:peroxiredoxin activity"/>
    <property type="evidence" value="ECO:0007669"/>
    <property type="project" value="InterPro"/>
</dbReference>
<dbReference type="SUPFAM" id="SSF69118">
    <property type="entry name" value="AhpD-like"/>
    <property type="match status" value="1"/>
</dbReference>
<dbReference type="Gene3D" id="1.20.1290.10">
    <property type="entry name" value="AhpD-like"/>
    <property type="match status" value="1"/>
</dbReference>
<sequence length="131" mass="14659">MPQSRPVHYSDAVPEVQEVYDDIKTTRGVNDVNNFWKHIANHPPTLRRTWENVKEAMTSGALDSMFKEMVFVAVSASNGCEYCLRCHTDAARKQGMTDDMLGELLAVVNVASQSNILANGYQIPLDDDLKD</sequence>
<dbReference type="InterPro" id="IPR003779">
    <property type="entry name" value="CMD-like"/>
</dbReference>
<feature type="domain" description="Carboxymuconolactone decarboxylase-like" evidence="1">
    <location>
        <begin position="44"/>
        <end position="115"/>
    </location>
</feature>
<dbReference type="AlphaFoldDB" id="A0A382DBC1"/>
<dbReference type="InterPro" id="IPR004675">
    <property type="entry name" value="AhpD_core"/>
</dbReference>
<dbReference type="PANTHER" id="PTHR35446:SF2">
    <property type="entry name" value="CARBOXYMUCONOLACTONE DECARBOXYLASE-LIKE DOMAIN-CONTAINING PROTEIN"/>
    <property type="match status" value="1"/>
</dbReference>
<proteinExistence type="predicted"/>
<dbReference type="PANTHER" id="PTHR35446">
    <property type="entry name" value="SI:CH211-175M2.5"/>
    <property type="match status" value="1"/>
</dbReference>
<protein>
    <recommendedName>
        <fullName evidence="1">Carboxymuconolactone decarboxylase-like domain-containing protein</fullName>
    </recommendedName>
</protein>
<name>A0A382DBC1_9ZZZZ</name>
<dbReference type="NCBIfam" id="TIGR00778">
    <property type="entry name" value="ahpD_dom"/>
    <property type="match status" value="1"/>
</dbReference>
<dbReference type="EMBL" id="UINC01038225">
    <property type="protein sequence ID" value="SVB34923.1"/>
    <property type="molecule type" value="Genomic_DNA"/>
</dbReference>
<reference evidence="2" key="1">
    <citation type="submission" date="2018-05" db="EMBL/GenBank/DDBJ databases">
        <authorList>
            <person name="Lanie J.A."/>
            <person name="Ng W.-L."/>
            <person name="Kazmierczak K.M."/>
            <person name="Andrzejewski T.M."/>
            <person name="Davidsen T.M."/>
            <person name="Wayne K.J."/>
            <person name="Tettelin H."/>
            <person name="Glass J.I."/>
            <person name="Rusch D."/>
            <person name="Podicherti R."/>
            <person name="Tsui H.-C.T."/>
            <person name="Winkler M.E."/>
        </authorList>
    </citation>
    <scope>NUCLEOTIDE SEQUENCE</scope>
</reference>
<dbReference type="Pfam" id="PF02627">
    <property type="entry name" value="CMD"/>
    <property type="match status" value="1"/>
</dbReference>